<reference evidence="2" key="1">
    <citation type="submission" date="2020-11" db="EMBL/GenBank/DDBJ databases">
        <title>Nocardioides sp. nov., isolated from Soil of Cynanchum wilfordii Hemsley rhizosphere.</title>
        <authorList>
            <person name="Lee J.-S."/>
            <person name="Suh M.K."/>
            <person name="Kim J.-S."/>
        </authorList>
    </citation>
    <scope>NUCLEOTIDE SEQUENCE</scope>
    <source>
        <strain evidence="2">KCTC 19275</strain>
    </source>
</reference>
<gene>
    <name evidence="2" type="ORF">ISU07_17845</name>
</gene>
<comment type="caution">
    <text evidence="2">The sequence shown here is derived from an EMBL/GenBank/DDBJ whole genome shotgun (WGS) entry which is preliminary data.</text>
</comment>
<evidence type="ECO:0008006" key="4">
    <source>
        <dbReference type="Google" id="ProtNLM"/>
    </source>
</evidence>
<feature type="region of interest" description="Disordered" evidence="1">
    <location>
        <begin position="37"/>
        <end position="75"/>
    </location>
</feature>
<keyword evidence="3" id="KW-1185">Reference proteome</keyword>
<name>A0A930YJG9_9ACTN</name>
<evidence type="ECO:0000313" key="3">
    <source>
        <dbReference type="Proteomes" id="UP000640489"/>
    </source>
</evidence>
<feature type="compositionally biased region" description="Low complexity" evidence="1">
    <location>
        <begin position="47"/>
        <end position="58"/>
    </location>
</feature>
<proteinExistence type="predicted"/>
<dbReference type="EMBL" id="JADKPN010000012">
    <property type="protein sequence ID" value="MBF4764999.1"/>
    <property type="molecule type" value="Genomic_DNA"/>
</dbReference>
<dbReference type="PROSITE" id="PS51257">
    <property type="entry name" value="PROKAR_LIPOPROTEIN"/>
    <property type="match status" value="1"/>
</dbReference>
<evidence type="ECO:0000256" key="1">
    <source>
        <dbReference type="SAM" id="MobiDB-lite"/>
    </source>
</evidence>
<sequence length="231" mass="24101">MTTSQDKQGTLLTSAGRLGLAGLLVIVGAVTTACGGGSEAAATSKRPTSSTVSSVPSPLAAETEPADPPLVISPRAPLTQPVDAGFDPPFSLRIPARWKSVLRDVSAFQVYAGNEEYEITFDHTYRHKESVAHAVRRLTATAGLTAGPVRDVVIGLRRGKGFSAGSDAAVMFGDSGFHTNEASRLEVFAVPAGDGTTITVFLTAGGDPMHGLDALAPLARRIFKTVTWQAR</sequence>
<dbReference type="AlphaFoldDB" id="A0A930YJG9"/>
<protein>
    <recommendedName>
        <fullName evidence="4">Lipoprotein LpqN</fullName>
    </recommendedName>
</protein>
<organism evidence="2 3">
    <name type="scientific">Nocardioides islandensis</name>
    <dbReference type="NCBI Taxonomy" id="433663"/>
    <lineage>
        <taxon>Bacteria</taxon>
        <taxon>Bacillati</taxon>
        <taxon>Actinomycetota</taxon>
        <taxon>Actinomycetes</taxon>
        <taxon>Propionibacteriales</taxon>
        <taxon>Nocardioidaceae</taxon>
        <taxon>Nocardioides</taxon>
    </lineage>
</organism>
<evidence type="ECO:0000313" key="2">
    <source>
        <dbReference type="EMBL" id="MBF4764999.1"/>
    </source>
</evidence>
<accession>A0A930YJG9</accession>
<dbReference type="Proteomes" id="UP000640489">
    <property type="component" value="Unassembled WGS sequence"/>
</dbReference>